<dbReference type="InterPro" id="IPR036236">
    <property type="entry name" value="Znf_C2H2_sf"/>
</dbReference>
<dbReference type="SUPFAM" id="SSF57667">
    <property type="entry name" value="beta-beta-alpha zinc fingers"/>
    <property type="match status" value="1"/>
</dbReference>
<feature type="region of interest" description="Disordered" evidence="5">
    <location>
        <begin position="1"/>
        <end position="24"/>
    </location>
</feature>
<feature type="domain" description="C2H2-type" evidence="6">
    <location>
        <begin position="62"/>
        <end position="89"/>
    </location>
</feature>
<organism evidence="7 8">
    <name type="scientific">Dendroctonus ponderosae</name>
    <name type="common">Mountain pine beetle</name>
    <dbReference type="NCBI Taxonomy" id="77166"/>
    <lineage>
        <taxon>Eukaryota</taxon>
        <taxon>Metazoa</taxon>
        <taxon>Ecdysozoa</taxon>
        <taxon>Arthropoda</taxon>
        <taxon>Hexapoda</taxon>
        <taxon>Insecta</taxon>
        <taxon>Pterygota</taxon>
        <taxon>Neoptera</taxon>
        <taxon>Endopterygota</taxon>
        <taxon>Coleoptera</taxon>
        <taxon>Polyphaga</taxon>
        <taxon>Cucujiformia</taxon>
        <taxon>Curculionidae</taxon>
        <taxon>Scolytinae</taxon>
        <taxon>Dendroctonus</taxon>
    </lineage>
</organism>
<evidence type="ECO:0000313" key="8">
    <source>
        <dbReference type="Proteomes" id="UP000030742"/>
    </source>
</evidence>
<gene>
    <name evidence="7" type="ORF">D910_04512</name>
</gene>
<dbReference type="EMBL" id="KB631905">
    <property type="protein sequence ID" value="ERL87112.1"/>
    <property type="molecule type" value="Genomic_DNA"/>
</dbReference>
<name>U4U210_DENPD</name>
<evidence type="ECO:0000256" key="2">
    <source>
        <dbReference type="ARBA" id="ARBA00022771"/>
    </source>
</evidence>
<evidence type="ECO:0000256" key="4">
    <source>
        <dbReference type="PROSITE-ProRule" id="PRU00042"/>
    </source>
</evidence>
<keyword evidence="2 4" id="KW-0863">Zinc-finger</keyword>
<dbReference type="PROSITE" id="PS00028">
    <property type="entry name" value="ZINC_FINGER_C2H2_1"/>
    <property type="match status" value="2"/>
</dbReference>
<feature type="domain" description="C2H2-type" evidence="6">
    <location>
        <begin position="32"/>
        <end position="61"/>
    </location>
</feature>
<dbReference type="Gene3D" id="3.30.160.60">
    <property type="entry name" value="Classic Zinc Finger"/>
    <property type="match status" value="2"/>
</dbReference>
<evidence type="ECO:0000256" key="5">
    <source>
        <dbReference type="SAM" id="MobiDB-lite"/>
    </source>
</evidence>
<dbReference type="AlphaFoldDB" id="U4U210"/>
<dbReference type="Proteomes" id="UP000030742">
    <property type="component" value="Unassembled WGS sequence"/>
</dbReference>
<evidence type="ECO:0000256" key="3">
    <source>
        <dbReference type="ARBA" id="ARBA00022833"/>
    </source>
</evidence>
<keyword evidence="1" id="KW-0479">Metal-binding</keyword>
<dbReference type="PROSITE" id="PS50157">
    <property type="entry name" value="ZINC_FINGER_C2H2_2"/>
    <property type="match status" value="2"/>
</dbReference>
<evidence type="ECO:0000259" key="6">
    <source>
        <dbReference type="PROSITE" id="PS50157"/>
    </source>
</evidence>
<dbReference type="GO" id="GO:0008270">
    <property type="term" value="F:zinc ion binding"/>
    <property type="evidence" value="ECO:0007669"/>
    <property type="project" value="UniProtKB-KW"/>
</dbReference>
<dbReference type="GO" id="GO:0000981">
    <property type="term" value="F:DNA-binding transcription factor activity, RNA polymerase II-specific"/>
    <property type="evidence" value="ECO:0007669"/>
    <property type="project" value="TreeGrafter"/>
</dbReference>
<dbReference type="GO" id="GO:0000978">
    <property type="term" value="F:RNA polymerase II cis-regulatory region sequence-specific DNA binding"/>
    <property type="evidence" value="ECO:0007669"/>
    <property type="project" value="TreeGrafter"/>
</dbReference>
<evidence type="ECO:0000256" key="1">
    <source>
        <dbReference type="ARBA" id="ARBA00022723"/>
    </source>
</evidence>
<proteinExistence type="predicted"/>
<dbReference type="SMART" id="SM00355">
    <property type="entry name" value="ZnF_C2H2"/>
    <property type="match status" value="2"/>
</dbReference>
<evidence type="ECO:0000313" key="7">
    <source>
        <dbReference type="EMBL" id="ERL87112.1"/>
    </source>
</evidence>
<dbReference type="InterPro" id="IPR013087">
    <property type="entry name" value="Znf_C2H2_type"/>
</dbReference>
<dbReference type="FunFam" id="3.30.160.60:FF:002115">
    <property type="entry name" value="Krueppel-like factor 15"/>
    <property type="match status" value="1"/>
</dbReference>
<sequence length="117" mass="13497">MSSAVVAETSGRNSHRPRLQSPENIPKCERPFKCDEKECGKTFTRNEELTRHKRIHSGLRPYPCSHCGKRFGRKDHLKKHSRTHFQPRGLYAVPVVLPFEAWASGQANGYPFFPVMY</sequence>
<dbReference type="STRING" id="77166.U4U210"/>
<accession>U4U210</accession>
<dbReference type="PANTHER" id="PTHR23235">
    <property type="entry name" value="KRUEPPEL-LIKE TRANSCRIPTION FACTOR"/>
    <property type="match status" value="1"/>
</dbReference>
<keyword evidence="3" id="KW-0862">Zinc</keyword>
<dbReference type="Pfam" id="PF00096">
    <property type="entry name" value="zf-C2H2"/>
    <property type="match status" value="2"/>
</dbReference>
<protein>
    <recommendedName>
        <fullName evidence="6">C2H2-type domain-containing protein</fullName>
    </recommendedName>
</protein>
<reference evidence="7 8" key="1">
    <citation type="journal article" date="2013" name="Genome Biol.">
        <title>Draft genome of the mountain pine beetle, Dendroctonus ponderosae Hopkins, a major forest pest.</title>
        <authorList>
            <person name="Keeling C.I."/>
            <person name="Yuen M.M."/>
            <person name="Liao N.Y."/>
            <person name="Docking T.R."/>
            <person name="Chan S.K."/>
            <person name="Taylor G.A."/>
            <person name="Palmquist D.L."/>
            <person name="Jackman S.D."/>
            <person name="Nguyen A."/>
            <person name="Li M."/>
            <person name="Henderson H."/>
            <person name="Janes J.K."/>
            <person name="Zhao Y."/>
            <person name="Pandoh P."/>
            <person name="Moore R."/>
            <person name="Sperling F.A."/>
            <person name="Huber D.P."/>
            <person name="Birol I."/>
            <person name="Jones S.J."/>
            <person name="Bohlmann J."/>
        </authorList>
    </citation>
    <scope>NUCLEOTIDE SEQUENCE</scope>
</reference>
<dbReference type="FunFam" id="3.30.160.60:FF:000257">
    <property type="entry name" value="ZXD family zinc finger C"/>
    <property type="match status" value="1"/>
</dbReference>
<dbReference type="PANTHER" id="PTHR23235:SF139">
    <property type="entry name" value="HUCKEBEIN"/>
    <property type="match status" value="1"/>
</dbReference>